<proteinExistence type="predicted"/>
<evidence type="ECO:0000256" key="4">
    <source>
        <dbReference type="ARBA" id="ARBA00022496"/>
    </source>
</evidence>
<dbReference type="GO" id="GO:0005524">
    <property type="term" value="F:ATP binding"/>
    <property type="evidence" value="ECO:0007669"/>
    <property type="project" value="UniProtKB-KW"/>
</dbReference>
<evidence type="ECO:0000256" key="9">
    <source>
        <dbReference type="ARBA" id="ARBA00023136"/>
    </source>
</evidence>
<evidence type="ECO:0000313" key="12">
    <source>
        <dbReference type="Proteomes" id="UP001596244"/>
    </source>
</evidence>
<dbReference type="InterPro" id="IPR051535">
    <property type="entry name" value="Siderophore_ABC-ATPase"/>
</dbReference>
<reference evidence="12" key="1">
    <citation type="journal article" date="2019" name="Int. J. Syst. Evol. Microbiol.">
        <title>The Global Catalogue of Microorganisms (GCM) 10K type strain sequencing project: providing services to taxonomists for standard genome sequencing and annotation.</title>
        <authorList>
            <consortium name="The Broad Institute Genomics Platform"/>
            <consortium name="The Broad Institute Genome Sequencing Center for Infectious Disease"/>
            <person name="Wu L."/>
            <person name="Ma J."/>
        </authorList>
    </citation>
    <scope>NUCLEOTIDE SEQUENCE [LARGE SCALE GENOMIC DNA]</scope>
    <source>
        <strain evidence="12">CCUG 51943</strain>
    </source>
</reference>
<dbReference type="SMART" id="SM00382">
    <property type="entry name" value="AAA"/>
    <property type="match status" value="1"/>
</dbReference>
<evidence type="ECO:0000313" key="11">
    <source>
        <dbReference type="EMBL" id="MFC6147499.1"/>
    </source>
</evidence>
<evidence type="ECO:0000256" key="6">
    <source>
        <dbReference type="ARBA" id="ARBA00022840"/>
    </source>
</evidence>
<accession>A0ABW1QDK2</accession>
<dbReference type="EMBL" id="JBHSQE010000009">
    <property type="protein sequence ID" value="MFC6147499.1"/>
    <property type="molecule type" value="Genomic_DNA"/>
</dbReference>
<evidence type="ECO:0000256" key="2">
    <source>
        <dbReference type="ARBA" id="ARBA00022448"/>
    </source>
</evidence>
<organism evidence="11 12">
    <name type="scientific">Corynebacterium nasicanis</name>
    <dbReference type="NCBI Taxonomy" id="1448267"/>
    <lineage>
        <taxon>Bacteria</taxon>
        <taxon>Bacillati</taxon>
        <taxon>Actinomycetota</taxon>
        <taxon>Actinomycetes</taxon>
        <taxon>Mycobacteriales</taxon>
        <taxon>Corynebacteriaceae</taxon>
        <taxon>Corynebacterium</taxon>
    </lineage>
</organism>
<keyword evidence="2" id="KW-0813">Transport</keyword>
<evidence type="ECO:0000256" key="7">
    <source>
        <dbReference type="ARBA" id="ARBA00023004"/>
    </source>
</evidence>
<dbReference type="PROSITE" id="PS00211">
    <property type="entry name" value="ABC_TRANSPORTER_1"/>
    <property type="match status" value="1"/>
</dbReference>
<evidence type="ECO:0000256" key="1">
    <source>
        <dbReference type="ARBA" id="ARBA00004202"/>
    </source>
</evidence>
<protein>
    <submittedName>
        <fullName evidence="11">ABC transporter ATP-binding protein</fullName>
    </submittedName>
</protein>
<dbReference type="Proteomes" id="UP001596244">
    <property type="component" value="Unassembled WGS sequence"/>
</dbReference>
<keyword evidence="6 11" id="KW-0067">ATP-binding</keyword>
<dbReference type="PANTHER" id="PTHR42771:SF2">
    <property type="entry name" value="IRON(3+)-HYDROXAMATE IMPORT ATP-BINDING PROTEIN FHUC"/>
    <property type="match status" value="1"/>
</dbReference>
<feature type="domain" description="ABC transporter" evidence="10">
    <location>
        <begin position="6"/>
        <end position="242"/>
    </location>
</feature>
<keyword evidence="3" id="KW-1003">Cell membrane</keyword>
<dbReference type="RefSeq" id="WP_377002107.1">
    <property type="nucleotide sequence ID" value="NZ_JBHSQE010000009.1"/>
</dbReference>
<dbReference type="InterPro" id="IPR003439">
    <property type="entry name" value="ABC_transporter-like_ATP-bd"/>
</dbReference>
<name>A0ABW1QDK2_9CORY</name>
<comment type="caution">
    <text evidence="11">The sequence shown here is derived from an EMBL/GenBank/DDBJ whole genome shotgun (WGS) entry which is preliminary data.</text>
</comment>
<dbReference type="CDD" id="cd03214">
    <property type="entry name" value="ABC_Iron-Siderophores_B12_Hemin"/>
    <property type="match status" value="1"/>
</dbReference>
<dbReference type="InterPro" id="IPR027417">
    <property type="entry name" value="P-loop_NTPase"/>
</dbReference>
<keyword evidence="7" id="KW-0408">Iron</keyword>
<dbReference type="SUPFAM" id="SSF52540">
    <property type="entry name" value="P-loop containing nucleoside triphosphate hydrolases"/>
    <property type="match status" value="1"/>
</dbReference>
<dbReference type="PANTHER" id="PTHR42771">
    <property type="entry name" value="IRON(3+)-HYDROXAMATE IMPORT ATP-BINDING PROTEIN FHUC"/>
    <property type="match status" value="1"/>
</dbReference>
<keyword evidence="5" id="KW-0547">Nucleotide-binding</keyword>
<dbReference type="PROSITE" id="PS50893">
    <property type="entry name" value="ABC_TRANSPORTER_2"/>
    <property type="match status" value="1"/>
</dbReference>
<sequence length="274" mass="29112">MTTPSLSARELSVSYGDRPVLTDLDVSILPGAVTGIIGGNGCGKSTLLRALSRLLRPTAGQVLLDSTPLTDLPARQVARLLGLLPQAPLAPDGITVADLVGRGRTPHQGLFGRWSARDHEVVARALLNTGIADLADRSVDELSGGQRQRVWIAMALAQDTDILLLDEPTTYLDIAHQIDILDLLRDLNAERGTTVVMVLHDLNLASRYCDQLVALSAGRVVSAGPPAQVITPALIREVFDLPSRIVPDPVSGAPLVLPVGRHGVLDPALHPLPR</sequence>
<gene>
    <name evidence="11" type="ORF">ACFPUZ_11870</name>
</gene>
<evidence type="ECO:0000259" key="10">
    <source>
        <dbReference type="PROSITE" id="PS50893"/>
    </source>
</evidence>
<evidence type="ECO:0000256" key="5">
    <source>
        <dbReference type="ARBA" id="ARBA00022741"/>
    </source>
</evidence>
<comment type="subcellular location">
    <subcellularLocation>
        <location evidence="1">Cell membrane</location>
        <topology evidence="1">Peripheral membrane protein</topology>
    </subcellularLocation>
</comment>
<keyword evidence="4" id="KW-0410">Iron transport</keyword>
<evidence type="ECO:0000256" key="8">
    <source>
        <dbReference type="ARBA" id="ARBA00023065"/>
    </source>
</evidence>
<dbReference type="Gene3D" id="3.40.50.300">
    <property type="entry name" value="P-loop containing nucleotide triphosphate hydrolases"/>
    <property type="match status" value="1"/>
</dbReference>
<keyword evidence="12" id="KW-1185">Reference proteome</keyword>
<dbReference type="Pfam" id="PF00005">
    <property type="entry name" value="ABC_tran"/>
    <property type="match status" value="1"/>
</dbReference>
<keyword evidence="9" id="KW-0472">Membrane</keyword>
<dbReference type="InterPro" id="IPR017871">
    <property type="entry name" value="ABC_transporter-like_CS"/>
</dbReference>
<dbReference type="InterPro" id="IPR003593">
    <property type="entry name" value="AAA+_ATPase"/>
</dbReference>
<keyword evidence="8" id="KW-0406">Ion transport</keyword>
<evidence type="ECO:0000256" key="3">
    <source>
        <dbReference type="ARBA" id="ARBA00022475"/>
    </source>
</evidence>